<reference evidence="2" key="1">
    <citation type="submission" date="2016-11" db="UniProtKB">
        <authorList>
            <consortium name="WormBaseParasite"/>
        </authorList>
    </citation>
    <scope>IDENTIFICATION</scope>
</reference>
<evidence type="ECO:0000313" key="1">
    <source>
        <dbReference type="Proteomes" id="UP000095283"/>
    </source>
</evidence>
<dbReference type="Gene3D" id="3.30.420.10">
    <property type="entry name" value="Ribonuclease H-like superfamily/Ribonuclease H"/>
    <property type="match status" value="1"/>
</dbReference>
<name>A0A1I7XJF4_HETBA</name>
<accession>A0A1I7XJF4</accession>
<dbReference type="Proteomes" id="UP000095283">
    <property type="component" value="Unplaced"/>
</dbReference>
<dbReference type="WBParaSite" id="Hba_17891">
    <property type="protein sequence ID" value="Hba_17891"/>
    <property type="gene ID" value="Hba_17891"/>
</dbReference>
<dbReference type="AlphaFoldDB" id="A0A1I7XJF4"/>
<sequence length="96" mass="10827">MGRASPLSLHERGQIKTLSTAGYTVKQLADVVNRFWKAIMNLGLVDLAFVSTKMNSTDHWDVLRHHLVPYLRRLPGVELTSQQDSVTIHASRSTRT</sequence>
<evidence type="ECO:0000313" key="2">
    <source>
        <dbReference type="WBParaSite" id="Hba_17891"/>
    </source>
</evidence>
<dbReference type="GO" id="GO:0003676">
    <property type="term" value="F:nucleic acid binding"/>
    <property type="evidence" value="ECO:0007669"/>
    <property type="project" value="InterPro"/>
</dbReference>
<proteinExistence type="predicted"/>
<organism evidence="1 2">
    <name type="scientific">Heterorhabditis bacteriophora</name>
    <name type="common">Entomopathogenic nematode worm</name>
    <dbReference type="NCBI Taxonomy" id="37862"/>
    <lineage>
        <taxon>Eukaryota</taxon>
        <taxon>Metazoa</taxon>
        <taxon>Ecdysozoa</taxon>
        <taxon>Nematoda</taxon>
        <taxon>Chromadorea</taxon>
        <taxon>Rhabditida</taxon>
        <taxon>Rhabditina</taxon>
        <taxon>Rhabditomorpha</taxon>
        <taxon>Strongyloidea</taxon>
        <taxon>Heterorhabditidae</taxon>
        <taxon>Heterorhabditis</taxon>
    </lineage>
</organism>
<dbReference type="InterPro" id="IPR036397">
    <property type="entry name" value="RNaseH_sf"/>
</dbReference>
<keyword evidence="1" id="KW-1185">Reference proteome</keyword>
<protein>
    <submittedName>
        <fullName evidence="2">Reverse transcriptase domain-containing protein</fullName>
    </submittedName>
</protein>